<dbReference type="Pfam" id="PF08314">
    <property type="entry name" value="Sec39"/>
    <property type="match status" value="1"/>
</dbReference>
<dbReference type="GO" id="GO:0070939">
    <property type="term" value="C:Dsl1/NZR complex"/>
    <property type="evidence" value="ECO:0007669"/>
    <property type="project" value="TreeGrafter"/>
</dbReference>
<keyword evidence="3" id="KW-0256">Endoplasmic reticulum</keyword>
<comment type="subcellular location">
    <subcellularLocation>
        <location evidence="1">Endoplasmic reticulum</location>
    </subcellularLocation>
</comment>
<evidence type="ECO:0000256" key="1">
    <source>
        <dbReference type="ARBA" id="ARBA00004240"/>
    </source>
</evidence>
<proteinExistence type="predicted"/>
<dbReference type="AlphaFoldDB" id="A0A8S3SUR8"/>
<dbReference type="PANTHER" id="PTHR15922:SF2">
    <property type="entry name" value="NBAS SUBUNIT OF NRZ TETHERING COMPLEX"/>
    <property type="match status" value="1"/>
</dbReference>
<evidence type="ECO:0000313" key="6">
    <source>
        <dbReference type="EMBL" id="CAG2220398.1"/>
    </source>
</evidence>
<keyword evidence="4" id="KW-0653">Protein transport</keyword>
<comment type="caution">
    <text evidence="6">The sequence shown here is derived from an EMBL/GenBank/DDBJ whole genome shotgun (WGS) entry which is preliminary data.</text>
</comment>
<gene>
    <name evidence="6" type="ORF">MEDL_33881</name>
</gene>
<organism evidence="6 7">
    <name type="scientific">Mytilus edulis</name>
    <name type="common">Blue mussel</name>
    <dbReference type="NCBI Taxonomy" id="6550"/>
    <lineage>
        <taxon>Eukaryota</taxon>
        <taxon>Metazoa</taxon>
        <taxon>Spiralia</taxon>
        <taxon>Lophotrochozoa</taxon>
        <taxon>Mollusca</taxon>
        <taxon>Bivalvia</taxon>
        <taxon>Autobranchia</taxon>
        <taxon>Pteriomorphia</taxon>
        <taxon>Mytilida</taxon>
        <taxon>Mytiloidea</taxon>
        <taxon>Mytilidae</taxon>
        <taxon>Mytilinae</taxon>
        <taxon>Mytilus</taxon>
    </lineage>
</organism>
<evidence type="ECO:0000256" key="4">
    <source>
        <dbReference type="ARBA" id="ARBA00022927"/>
    </source>
</evidence>
<feature type="domain" description="Sec39" evidence="5">
    <location>
        <begin position="253"/>
        <end position="444"/>
    </location>
</feature>
<dbReference type="PANTHER" id="PTHR15922">
    <property type="entry name" value="NEUROBLASTOMA-AMPLIFIED SEQUENCE"/>
    <property type="match status" value="1"/>
</dbReference>
<name>A0A8S3SUR8_MYTED</name>
<evidence type="ECO:0000256" key="2">
    <source>
        <dbReference type="ARBA" id="ARBA00022448"/>
    </source>
</evidence>
<keyword evidence="2" id="KW-0813">Transport</keyword>
<evidence type="ECO:0000313" key="7">
    <source>
        <dbReference type="Proteomes" id="UP000683360"/>
    </source>
</evidence>
<dbReference type="Proteomes" id="UP000683360">
    <property type="component" value="Unassembled WGS sequence"/>
</dbReference>
<dbReference type="GO" id="GO:0000149">
    <property type="term" value="F:SNARE binding"/>
    <property type="evidence" value="ECO:0007669"/>
    <property type="project" value="TreeGrafter"/>
</dbReference>
<keyword evidence="7" id="KW-1185">Reference proteome</keyword>
<sequence>MHQGRIVECVFPQKRRLGDTTKEEFEDSDDEETSFVSKTTKLTKDVLYYVTDMERFQPPRKRPKIINRTYRLVCLKSTTPEELYTRKIDHEEYGEALELAKAYGLDTDRVYQRQWKKSDVSIASIQDYLVEILNYIFTWDKLRQLFKFRAGRFILCDPEDGLYEDITLDEFDPETQTKKEELKKAKQEEMLNELEFKNLNLEQREVCRVRRKLLQYLYRLKTYECILGGVHAAAERFNEKFFQKFRSENIVEIAVNYARDNNIEALETLFTFHWEDLRPHRLGILSNFPETTNPHEYRSLLPEVGNDKSVIPWEEDRWREKDWSEEDFCRTIIEPVLPDLGGFLYEENQGLKEFRMANPNTDDLSKWYSFRACEIERLSRQVDLSVELVKLATERGVEGLSELLDNLVTMEMLVYDCYVDENLTFDELQKMADYDKLELIMSKVCCSFTGNLTWDKNVNQVKIYLP</sequence>
<dbReference type="OrthoDB" id="19988at2759"/>
<dbReference type="GO" id="GO:0006890">
    <property type="term" value="P:retrograde vesicle-mediated transport, Golgi to endoplasmic reticulum"/>
    <property type="evidence" value="ECO:0007669"/>
    <property type="project" value="InterPro"/>
</dbReference>
<accession>A0A8S3SUR8</accession>
<dbReference type="EMBL" id="CAJPWZ010001660">
    <property type="protein sequence ID" value="CAG2220398.1"/>
    <property type="molecule type" value="Genomic_DNA"/>
</dbReference>
<dbReference type="InterPro" id="IPR013244">
    <property type="entry name" value="Sec39_domain"/>
</dbReference>
<evidence type="ECO:0000256" key="3">
    <source>
        <dbReference type="ARBA" id="ARBA00022824"/>
    </source>
</evidence>
<protein>
    <submittedName>
        <fullName evidence="6">NBAS</fullName>
    </submittedName>
</protein>
<evidence type="ECO:0000259" key="5">
    <source>
        <dbReference type="Pfam" id="PF08314"/>
    </source>
</evidence>
<reference evidence="6" key="1">
    <citation type="submission" date="2021-03" db="EMBL/GenBank/DDBJ databases">
        <authorList>
            <person name="Bekaert M."/>
        </authorList>
    </citation>
    <scope>NUCLEOTIDE SEQUENCE</scope>
</reference>
<dbReference type="GO" id="GO:0015031">
    <property type="term" value="P:protein transport"/>
    <property type="evidence" value="ECO:0007669"/>
    <property type="project" value="UniProtKB-KW"/>
</dbReference>